<evidence type="ECO:0000256" key="18">
    <source>
        <dbReference type="ARBA" id="ARBA00030800"/>
    </source>
</evidence>
<evidence type="ECO:0000256" key="15">
    <source>
        <dbReference type="ARBA" id="ARBA00023012"/>
    </source>
</evidence>
<dbReference type="GO" id="GO:0046983">
    <property type="term" value="F:protein dimerization activity"/>
    <property type="evidence" value="ECO:0007669"/>
    <property type="project" value="InterPro"/>
</dbReference>
<keyword evidence="15" id="KW-0902">Two-component regulatory system</keyword>
<proteinExistence type="predicted"/>
<evidence type="ECO:0000259" key="22">
    <source>
        <dbReference type="PROSITE" id="PS50109"/>
    </source>
</evidence>
<evidence type="ECO:0000256" key="16">
    <source>
        <dbReference type="ARBA" id="ARBA00023014"/>
    </source>
</evidence>
<dbReference type="InterPro" id="IPR036890">
    <property type="entry name" value="HATPase_C_sf"/>
</dbReference>
<keyword evidence="19" id="KW-0802">TPR repeat</keyword>
<keyword evidence="21" id="KW-0812">Transmembrane</keyword>
<dbReference type="InterPro" id="IPR019734">
    <property type="entry name" value="TPR_rpt"/>
</dbReference>
<keyword evidence="14" id="KW-0408">Iron</keyword>
<comment type="subcellular location">
    <subcellularLocation>
        <location evidence="3">Cytoplasm</location>
    </subcellularLocation>
</comment>
<dbReference type="SUPFAM" id="SSF48452">
    <property type="entry name" value="TPR-like"/>
    <property type="match status" value="1"/>
</dbReference>
<dbReference type="GO" id="GO:0046872">
    <property type="term" value="F:metal ion binding"/>
    <property type="evidence" value="ECO:0007669"/>
    <property type="project" value="UniProtKB-KW"/>
</dbReference>
<feature type="coiled-coil region" evidence="20">
    <location>
        <begin position="413"/>
        <end position="447"/>
    </location>
</feature>
<comment type="function">
    <text evidence="17">Member of the two-component regulatory system NreB/NreC involved in the control of dissimilatory nitrate/nitrite reduction in response to oxygen. NreB functions as a direct oxygen sensor histidine kinase which is autophosphorylated, in the absence of oxygen, probably at the conserved histidine residue, and transfers its phosphate group probably to a conserved aspartate residue of NreC. NreB/NreC activates the expression of the nitrate (narGHJI) and nitrite (nir) reductase operons, as well as the putative nitrate transporter gene narT.</text>
</comment>
<dbReference type="InterPro" id="IPR004358">
    <property type="entry name" value="Sig_transdc_His_kin-like_C"/>
</dbReference>
<keyword evidence="6" id="KW-0004">4Fe-4S</keyword>
<dbReference type="InterPro" id="IPR005467">
    <property type="entry name" value="His_kinase_dom"/>
</dbReference>
<dbReference type="SMART" id="SM00028">
    <property type="entry name" value="TPR"/>
    <property type="match status" value="3"/>
</dbReference>
<keyword evidence="10" id="KW-0479">Metal-binding</keyword>
<dbReference type="EMBL" id="LT629745">
    <property type="protein sequence ID" value="SDR86657.1"/>
    <property type="molecule type" value="Genomic_DNA"/>
</dbReference>
<evidence type="ECO:0000256" key="17">
    <source>
        <dbReference type="ARBA" id="ARBA00024827"/>
    </source>
</evidence>
<evidence type="ECO:0000256" key="11">
    <source>
        <dbReference type="ARBA" id="ARBA00022741"/>
    </source>
</evidence>
<evidence type="ECO:0000256" key="21">
    <source>
        <dbReference type="SAM" id="Phobius"/>
    </source>
</evidence>
<dbReference type="Pfam" id="PF07730">
    <property type="entry name" value="HisKA_3"/>
    <property type="match status" value="1"/>
</dbReference>
<dbReference type="Pfam" id="PF14938">
    <property type="entry name" value="SNAP"/>
    <property type="match status" value="1"/>
</dbReference>
<keyword evidence="21" id="KW-1133">Transmembrane helix</keyword>
<evidence type="ECO:0000256" key="1">
    <source>
        <dbReference type="ARBA" id="ARBA00000085"/>
    </source>
</evidence>
<keyword evidence="16" id="KW-0411">Iron-sulfur</keyword>
<keyword evidence="11" id="KW-0547">Nucleotide-binding</keyword>
<protein>
    <recommendedName>
        <fullName evidence="5">Oxygen sensor histidine kinase NreB</fullName>
        <ecNumber evidence="4">2.7.13.3</ecNumber>
    </recommendedName>
    <alternativeName>
        <fullName evidence="18">Nitrogen regulation protein B</fullName>
    </alternativeName>
</protein>
<dbReference type="GO" id="GO:0016020">
    <property type="term" value="C:membrane"/>
    <property type="evidence" value="ECO:0007669"/>
    <property type="project" value="InterPro"/>
</dbReference>
<dbReference type="SMART" id="SM00387">
    <property type="entry name" value="HATPase_c"/>
    <property type="match status" value="1"/>
</dbReference>
<dbReference type="STRING" id="1250231.SAMN04488552_1324"/>
<dbReference type="GO" id="GO:0005737">
    <property type="term" value="C:cytoplasm"/>
    <property type="evidence" value="ECO:0007669"/>
    <property type="project" value="UniProtKB-SubCell"/>
</dbReference>
<evidence type="ECO:0000256" key="6">
    <source>
        <dbReference type="ARBA" id="ARBA00022485"/>
    </source>
</evidence>
<name>A0A1H1MJ16_9FLAO</name>
<dbReference type="Proteomes" id="UP000198858">
    <property type="component" value="Chromosome I"/>
</dbReference>
<evidence type="ECO:0000256" key="4">
    <source>
        <dbReference type="ARBA" id="ARBA00012438"/>
    </source>
</evidence>
<feature type="domain" description="Histidine kinase" evidence="22">
    <location>
        <begin position="400"/>
        <end position="595"/>
    </location>
</feature>
<evidence type="ECO:0000256" key="5">
    <source>
        <dbReference type="ARBA" id="ARBA00017322"/>
    </source>
</evidence>
<accession>A0A1H1MJ16</accession>
<comment type="cofactor">
    <cofactor evidence="2">
        <name>[4Fe-4S] cluster</name>
        <dbReference type="ChEBI" id="CHEBI:49883"/>
    </cofactor>
</comment>
<keyword evidence="13" id="KW-0067">ATP-binding</keyword>
<dbReference type="InterPro" id="IPR011712">
    <property type="entry name" value="Sig_transdc_His_kin_sub3_dim/P"/>
</dbReference>
<feature type="transmembrane region" description="Helical" evidence="21">
    <location>
        <begin position="334"/>
        <end position="354"/>
    </location>
</feature>
<keyword evidence="24" id="KW-1185">Reference proteome</keyword>
<evidence type="ECO:0000256" key="10">
    <source>
        <dbReference type="ARBA" id="ARBA00022723"/>
    </source>
</evidence>
<dbReference type="GO" id="GO:0005524">
    <property type="term" value="F:ATP binding"/>
    <property type="evidence" value="ECO:0007669"/>
    <property type="project" value="UniProtKB-KW"/>
</dbReference>
<reference evidence="23 24" key="1">
    <citation type="submission" date="2016-10" db="EMBL/GenBank/DDBJ databases">
        <authorList>
            <person name="Varghese N."/>
            <person name="Submissions S."/>
        </authorList>
    </citation>
    <scope>NUCLEOTIDE SEQUENCE [LARGE SCALE GENOMIC DNA]</scope>
    <source>
        <strain evidence="23 24">Mar_2010_102</strain>
    </source>
</reference>
<evidence type="ECO:0000256" key="3">
    <source>
        <dbReference type="ARBA" id="ARBA00004496"/>
    </source>
</evidence>
<comment type="catalytic activity">
    <reaction evidence="1">
        <text>ATP + protein L-histidine = ADP + protein N-phospho-L-histidine.</text>
        <dbReference type="EC" id="2.7.13.3"/>
    </reaction>
</comment>
<sequence length="595" mass="68215">MELEVNLQPKLIHRIIIAAGFLLAACSYAQNQKLEAVDSLLGIRETKEASQVLKEIDSAKLNLAQNAEYYYLFAKLENLENNADSGFEHFLIARKKFRALDSLDKVASINLQIIPILTSSKNKDLDPQPYMDEYLNYARQQDDPALLAKAYMQLGSIFINTDVEKTIQYYRNAIRENKKTGDSLMNAKIHHNLGVAYGEMTREKDSAMHHYEIALAEYKKRDLTDYISYIYNNKASVYKQQKEYDSAIFYYKKAEAIAPKEYKKENKRLLYDHMATAYELKGDFSNAYKYLKLRNIYSDSIQQSEQNKAMLDIQTKYEVEKKENENLRLKQNRIWLLAALAVLILVLVIGFLAYKNMRSKKKIAEKDFEVQKQKLDKVLKQQELAGIDAMIEGQEKERQRIANDLHDNLGSLLATLKLHFQNMKIRKDRLKEEEDRIMQQTDEILDEAYQQVRNIAHTKNAGVPAQEGLLPAVKNFASKVSASNKLIIEVEDSGMDERLENSLEILIFRIIQELITNVIKHAEASEATIHLTHYGDAINILVEDNGKGFVEEELKPKEGMGIYSIQKRVEHRGGTVDVESIPGKGASVVINMPIS</sequence>
<keyword evidence="12" id="KW-0418">Kinase</keyword>
<evidence type="ECO:0000256" key="8">
    <source>
        <dbReference type="ARBA" id="ARBA00022553"/>
    </source>
</evidence>
<evidence type="ECO:0000256" key="9">
    <source>
        <dbReference type="ARBA" id="ARBA00022679"/>
    </source>
</evidence>
<dbReference type="PANTHER" id="PTHR24421">
    <property type="entry name" value="NITRATE/NITRITE SENSOR PROTEIN NARX-RELATED"/>
    <property type="match status" value="1"/>
</dbReference>
<keyword evidence="7" id="KW-0963">Cytoplasm</keyword>
<evidence type="ECO:0000256" key="19">
    <source>
        <dbReference type="PROSITE-ProRule" id="PRU00339"/>
    </source>
</evidence>
<dbReference type="PANTHER" id="PTHR24421:SF10">
    <property type="entry name" value="NITRATE_NITRITE SENSOR PROTEIN NARQ"/>
    <property type="match status" value="1"/>
</dbReference>
<evidence type="ECO:0000313" key="24">
    <source>
        <dbReference type="Proteomes" id="UP000198858"/>
    </source>
</evidence>
<keyword evidence="20" id="KW-0175">Coiled coil</keyword>
<keyword evidence="21" id="KW-0472">Membrane</keyword>
<dbReference type="Gene3D" id="1.20.5.1930">
    <property type="match status" value="1"/>
</dbReference>
<evidence type="ECO:0000256" key="12">
    <source>
        <dbReference type="ARBA" id="ARBA00022777"/>
    </source>
</evidence>
<dbReference type="GO" id="GO:0051539">
    <property type="term" value="F:4 iron, 4 sulfur cluster binding"/>
    <property type="evidence" value="ECO:0007669"/>
    <property type="project" value="UniProtKB-KW"/>
</dbReference>
<gene>
    <name evidence="23" type="ORF">SAMN04488552_1324</name>
</gene>
<dbReference type="SUPFAM" id="SSF55874">
    <property type="entry name" value="ATPase domain of HSP90 chaperone/DNA topoisomerase II/histidine kinase"/>
    <property type="match status" value="1"/>
</dbReference>
<dbReference type="PRINTS" id="PR00344">
    <property type="entry name" value="BCTRLSENSOR"/>
</dbReference>
<dbReference type="AlphaFoldDB" id="A0A1H1MJ16"/>
<dbReference type="CDD" id="cd16917">
    <property type="entry name" value="HATPase_UhpB-NarQ-NarX-like"/>
    <property type="match status" value="1"/>
</dbReference>
<dbReference type="GO" id="GO:0000155">
    <property type="term" value="F:phosphorelay sensor kinase activity"/>
    <property type="evidence" value="ECO:0007669"/>
    <property type="project" value="InterPro"/>
</dbReference>
<dbReference type="PROSITE" id="PS50109">
    <property type="entry name" value="HIS_KIN"/>
    <property type="match status" value="1"/>
</dbReference>
<evidence type="ECO:0000256" key="14">
    <source>
        <dbReference type="ARBA" id="ARBA00023004"/>
    </source>
</evidence>
<evidence type="ECO:0000256" key="13">
    <source>
        <dbReference type="ARBA" id="ARBA00022840"/>
    </source>
</evidence>
<dbReference type="InterPro" id="IPR050482">
    <property type="entry name" value="Sensor_HK_TwoCompSys"/>
</dbReference>
<dbReference type="Gene3D" id="1.25.40.10">
    <property type="entry name" value="Tetratricopeptide repeat domain"/>
    <property type="match status" value="1"/>
</dbReference>
<dbReference type="InterPro" id="IPR011990">
    <property type="entry name" value="TPR-like_helical_dom_sf"/>
</dbReference>
<evidence type="ECO:0000256" key="2">
    <source>
        <dbReference type="ARBA" id="ARBA00001966"/>
    </source>
</evidence>
<dbReference type="EC" id="2.7.13.3" evidence="4"/>
<evidence type="ECO:0000256" key="20">
    <source>
        <dbReference type="SAM" id="Coils"/>
    </source>
</evidence>
<dbReference type="Pfam" id="PF02518">
    <property type="entry name" value="HATPase_c"/>
    <property type="match status" value="1"/>
</dbReference>
<evidence type="ECO:0000256" key="7">
    <source>
        <dbReference type="ARBA" id="ARBA00022490"/>
    </source>
</evidence>
<keyword evidence="9" id="KW-0808">Transferase</keyword>
<evidence type="ECO:0000313" key="23">
    <source>
        <dbReference type="EMBL" id="SDR86657.1"/>
    </source>
</evidence>
<organism evidence="23 24">
    <name type="scientific">Christiangramia echinicola</name>
    <dbReference type="NCBI Taxonomy" id="279359"/>
    <lineage>
        <taxon>Bacteria</taxon>
        <taxon>Pseudomonadati</taxon>
        <taxon>Bacteroidota</taxon>
        <taxon>Flavobacteriia</taxon>
        <taxon>Flavobacteriales</taxon>
        <taxon>Flavobacteriaceae</taxon>
        <taxon>Christiangramia</taxon>
    </lineage>
</organism>
<feature type="repeat" description="TPR" evidence="19">
    <location>
        <begin position="228"/>
        <end position="261"/>
    </location>
</feature>
<dbReference type="InterPro" id="IPR003594">
    <property type="entry name" value="HATPase_dom"/>
</dbReference>
<dbReference type="PROSITE" id="PS50005">
    <property type="entry name" value="TPR"/>
    <property type="match status" value="1"/>
</dbReference>
<dbReference type="Gene3D" id="3.30.565.10">
    <property type="entry name" value="Histidine kinase-like ATPase, C-terminal domain"/>
    <property type="match status" value="1"/>
</dbReference>
<keyword evidence="8" id="KW-0597">Phosphoprotein</keyword>